<gene>
    <name evidence="3" type="ORF">KDB89_13435</name>
</gene>
<dbReference type="RefSeq" id="WP_219081856.1">
    <property type="nucleotide sequence ID" value="NZ_CP079216.1"/>
</dbReference>
<evidence type="ECO:0008006" key="5">
    <source>
        <dbReference type="Google" id="ProtNLM"/>
    </source>
</evidence>
<keyword evidence="2" id="KW-0732">Signal</keyword>
<evidence type="ECO:0000256" key="1">
    <source>
        <dbReference type="SAM" id="MobiDB-lite"/>
    </source>
</evidence>
<dbReference type="Proteomes" id="UP000824504">
    <property type="component" value="Chromosome"/>
</dbReference>
<proteinExistence type="predicted"/>
<feature type="chain" id="PRO_5046327424" description="Lipoprotein" evidence="2">
    <location>
        <begin position="23"/>
        <end position="184"/>
    </location>
</feature>
<keyword evidence="4" id="KW-1185">Reference proteome</keyword>
<feature type="signal peptide" evidence="2">
    <location>
        <begin position="1"/>
        <end position="22"/>
    </location>
</feature>
<accession>A0ABX8SH62</accession>
<evidence type="ECO:0000313" key="3">
    <source>
        <dbReference type="EMBL" id="QXT62716.1"/>
    </source>
</evidence>
<feature type="region of interest" description="Disordered" evidence="1">
    <location>
        <begin position="25"/>
        <end position="49"/>
    </location>
</feature>
<evidence type="ECO:0000313" key="4">
    <source>
        <dbReference type="Proteomes" id="UP000824504"/>
    </source>
</evidence>
<organism evidence="3 4">
    <name type="scientific">Tessaracoccus palaemonis</name>
    <dbReference type="NCBI Taxonomy" id="2829499"/>
    <lineage>
        <taxon>Bacteria</taxon>
        <taxon>Bacillati</taxon>
        <taxon>Actinomycetota</taxon>
        <taxon>Actinomycetes</taxon>
        <taxon>Propionibacteriales</taxon>
        <taxon>Propionibacteriaceae</taxon>
        <taxon>Tessaracoccus</taxon>
    </lineage>
</organism>
<sequence>MKKTIGLAAVAVLLLAGCGAQTDTAETSPAAATSSPAPEPSPTPTETGPTIEQYASVIAKYETEWREVIDGAGDCRFRWTMGNMDDPTESAEAKICYAQESTMALRASTAVDELDALGEVPASIADLVYDTRNALLKVVLARMDEQCGTMGDEADTDDCTTAAGNAMRAYDAVEDELNAWGPYL</sequence>
<name>A0ABX8SH62_9ACTN</name>
<dbReference type="EMBL" id="CP079216">
    <property type="protein sequence ID" value="QXT62716.1"/>
    <property type="molecule type" value="Genomic_DNA"/>
</dbReference>
<dbReference type="PROSITE" id="PS51257">
    <property type="entry name" value="PROKAR_LIPOPROTEIN"/>
    <property type="match status" value="1"/>
</dbReference>
<protein>
    <recommendedName>
        <fullName evidence="5">Lipoprotein</fullName>
    </recommendedName>
</protein>
<reference evidence="3 4" key="1">
    <citation type="submission" date="2021-07" db="EMBL/GenBank/DDBJ databases">
        <title>complete genome sequencing of Tessaracoccus sp.J1M15.</title>
        <authorList>
            <person name="Bae J.-W."/>
            <person name="Kim D.-y."/>
        </authorList>
    </citation>
    <scope>NUCLEOTIDE SEQUENCE [LARGE SCALE GENOMIC DNA]</scope>
    <source>
        <strain evidence="3 4">J1M15</strain>
    </source>
</reference>
<evidence type="ECO:0000256" key="2">
    <source>
        <dbReference type="SAM" id="SignalP"/>
    </source>
</evidence>
<feature type="compositionally biased region" description="Low complexity" evidence="1">
    <location>
        <begin position="25"/>
        <end position="36"/>
    </location>
</feature>